<dbReference type="KEGG" id="aten:116286481"/>
<feature type="compositionally biased region" description="Polar residues" evidence="1">
    <location>
        <begin position="646"/>
        <end position="661"/>
    </location>
</feature>
<dbReference type="InParanoid" id="A0A6P8GZC5"/>
<keyword evidence="2" id="KW-0472">Membrane</keyword>
<feature type="compositionally biased region" description="Basic and acidic residues" evidence="1">
    <location>
        <begin position="424"/>
        <end position="465"/>
    </location>
</feature>
<organism evidence="3 4">
    <name type="scientific">Actinia tenebrosa</name>
    <name type="common">Australian red waratah sea anemone</name>
    <dbReference type="NCBI Taxonomy" id="6105"/>
    <lineage>
        <taxon>Eukaryota</taxon>
        <taxon>Metazoa</taxon>
        <taxon>Cnidaria</taxon>
        <taxon>Anthozoa</taxon>
        <taxon>Hexacorallia</taxon>
        <taxon>Actiniaria</taxon>
        <taxon>Actiniidae</taxon>
        <taxon>Actinia</taxon>
    </lineage>
</organism>
<dbReference type="RefSeq" id="XP_031548863.1">
    <property type="nucleotide sequence ID" value="XM_031693003.1"/>
</dbReference>
<feature type="region of interest" description="Disordered" evidence="1">
    <location>
        <begin position="423"/>
        <end position="661"/>
    </location>
</feature>
<sequence length="1016" mass="118369">MKNMADLDPAEEKLLNEALFETANDDYFEQDFELEGDEEQKRHVPNSKVQFPIRRRRSTFYRKLFCFGVFLALLGATVVGIYFLLKSRTVSLELKIKPEQTLRYKLEQESIYDGVKEVRSSFAEDVFVHVVNKTGNRYWLKVKINSLPSSRNQKFSFLVRVDLDKQNSKNFGQEERFSVFTLGKTERSREMDFYIYNFLFQLIPVVKLDLFEILLSQTTTRKHEVTIQDSVLFPGVATMEQNIRSSEGQIIFTSKIKPEWFTAFGSTKTRPDLPRIEMTFEEDASISKSSGMLKTSDVELEAKIPIEQDLGSNPGIRMKFRSSLRFVEEVTSKKLKENMKDNDNYVKLPRPSSKENHARLRYFFPTDKKYDENSNVVKKVQEMLSLTSSSHSAPKDKDVVEFAKSFHKIVKPGQQEVNFAAAEKSQKKMGHLESVDDKKWLNKPMRKQESRQKWHENDRYQSNDDRNDDDGMADDEGPNDEDRYDGDDQRWNNRSGLAVPMYPEDRDSQNDEDDDYRGPEDNDEEVDDDDQPTDTTKNKDNKMYEPKNNAEATKPSKKDDIPVNRKTELRNPTNLEKDGNKDKERIEPKSRVEHSSPEGTVLKELKEKKKEEEAKGKEADNRENKPHFLNQVGTKSPTKNRESKKIQNVTPTASTTPSHEQSFFSDIFDRLWNDDDEGDDNHDNEYKFPPPIPFSFSSHFPFLHLRWPSFDDRKRRSLETNPQSSRKPRDDGHRDKRRLFWPEGGTKRPHYTGEDLETVWDVISYAKSNVRPKKKKEIIEQRIFGLEFKGVLEHEVQVVSTRDDKTEWVIRMDLSLNVGEHRFQVLSKTYTMKEIEERFIKHSMKKLEYGTVHAGTLVLCTPLFYIENICIEIQLGFVIHISHNIEHMTKEFPVELSIFFKHLTRVDAVISSHMDTLLGSSGVFSHGAVFGAKIPLEVKFSEKRSSSKWCSVANVKTKKGHFYETRNEMSQWRCQFDQSTNSRSNCTGLDENDAHKTTRLWYMNGSSKELHFLNNC</sequence>
<accession>A0A6P8GZC5</accession>
<feature type="region of interest" description="Disordered" evidence="1">
    <location>
        <begin position="715"/>
        <end position="746"/>
    </location>
</feature>
<feature type="compositionally biased region" description="Basic and acidic residues" evidence="1">
    <location>
        <begin position="536"/>
        <end position="545"/>
    </location>
</feature>
<feature type="transmembrane region" description="Helical" evidence="2">
    <location>
        <begin position="64"/>
        <end position="85"/>
    </location>
</feature>
<evidence type="ECO:0000256" key="1">
    <source>
        <dbReference type="SAM" id="MobiDB-lite"/>
    </source>
</evidence>
<keyword evidence="2" id="KW-1133">Transmembrane helix</keyword>
<feature type="compositionally biased region" description="Acidic residues" evidence="1">
    <location>
        <begin position="466"/>
        <end position="485"/>
    </location>
</feature>
<evidence type="ECO:0000313" key="3">
    <source>
        <dbReference type="Proteomes" id="UP000515163"/>
    </source>
</evidence>
<protein>
    <submittedName>
        <fullName evidence="4">Uncharacterized protein LOC116286481</fullName>
    </submittedName>
</protein>
<dbReference type="AlphaFoldDB" id="A0A6P8GZC5"/>
<evidence type="ECO:0000256" key="2">
    <source>
        <dbReference type="SAM" id="Phobius"/>
    </source>
</evidence>
<feature type="compositionally biased region" description="Basic and acidic residues" evidence="1">
    <location>
        <begin position="727"/>
        <end position="740"/>
    </location>
</feature>
<evidence type="ECO:0000313" key="4">
    <source>
        <dbReference type="RefSeq" id="XP_031548863.1"/>
    </source>
</evidence>
<feature type="compositionally biased region" description="Acidic residues" evidence="1">
    <location>
        <begin position="510"/>
        <end position="532"/>
    </location>
</feature>
<dbReference type="Proteomes" id="UP000515163">
    <property type="component" value="Unplaced"/>
</dbReference>
<feature type="compositionally biased region" description="Basic and acidic residues" evidence="1">
    <location>
        <begin position="554"/>
        <end position="626"/>
    </location>
</feature>
<gene>
    <name evidence="4" type="primary">LOC116286481</name>
</gene>
<dbReference type="OrthoDB" id="5965009at2759"/>
<name>A0A6P8GZC5_ACTTE</name>
<dbReference type="GeneID" id="116286481"/>
<proteinExistence type="predicted"/>
<keyword evidence="2" id="KW-0812">Transmembrane</keyword>
<keyword evidence="3" id="KW-1185">Reference proteome</keyword>
<reference evidence="4" key="1">
    <citation type="submission" date="2025-08" db="UniProtKB">
        <authorList>
            <consortium name="RefSeq"/>
        </authorList>
    </citation>
    <scope>IDENTIFICATION</scope>
    <source>
        <tissue evidence="4">Tentacle</tissue>
    </source>
</reference>